<protein>
    <submittedName>
        <fullName evidence="2">Uncharacterized protein</fullName>
    </submittedName>
</protein>
<gene>
    <name evidence="2" type="ORF">NG653_07290</name>
</gene>
<feature type="transmembrane region" description="Helical" evidence="1">
    <location>
        <begin position="6"/>
        <end position="28"/>
    </location>
</feature>
<keyword evidence="3" id="KW-1185">Reference proteome</keyword>
<accession>A0ABT1AXD1</accession>
<reference evidence="2 3" key="1">
    <citation type="submission" date="2022-06" db="EMBL/GenBank/DDBJ databases">
        <authorList>
            <person name="Xuan X."/>
        </authorList>
    </citation>
    <scope>NUCLEOTIDE SEQUENCE [LARGE SCALE GENOMIC DNA]</scope>
    <source>
        <strain evidence="2 3">2V75</strain>
    </source>
</reference>
<name>A0ABT1AXD1_9FLAO</name>
<keyword evidence="1" id="KW-0472">Membrane</keyword>
<evidence type="ECO:0000256" key="1">
    <source>
        <dbReference type="SAM" id="Phobius"/>
    </source>
</evidence>
<evidence type="ECO:0000313" key="2">
    <source>
        <dbReference type="EMBL" id="MCO5724656.1"/>
    </source>
</evidence>
<proteinExistence type="predicted"/>
<dbReference type="RefSeq" id="WP_252741036.1">
    <property type="nucleotide sequence ID" value="NZ_JAMXIB010000005.1"/>
</dbReference>
<keyword evidence="1" id="KW-1133">Transmembrane helix</keyword>
<dbReference type="EMBL" id="JAMXIB010000005">
    <property type="protein sequence ID" value="MCO5724656.1"/>
    <property type="molecule type" value="Genomic_DNA"/>
</dbReference>
<evidence type="ECO:0000313" key="3">
    <source>
        <dbReference type="Proteomes" id="UP001206312"/>
    </source>
</evidence>
<sequence length="192" mass="21643">MKNNSPLVYFVKEITIVVIGVLIAVSIGNYKEKSDNRKYVKKTLLAIENEIKLSQSEIDTVLERHLRLYEKLENEFGEDGPTLGEFLSNAGGFQVASIKNVSLRFFIANKAELLDFGLISQLLDIELKTTLLTNKIERFSDFAYDHINDGGGEVKTKFAFLLGDVIDGEQTLMESYSKFLDENKSYLTGKAK</sequence>
<comment type="caution">
    <text evidence="2">The sequence shown here is derived from an EMBL/GenBank/DDBJ whole genome shotgun (WGS) entry which is preliminary data.</text>
</comment>
<dbReference type="Proteomes" id="UP001206312">
    <property type="component" value="Unassembled WGS sequence"/>
</dbReference>
<keyword evidence="1" id="KW-0812">Transmembrane</keyword>
<organism evidence="2 3">
    <name type="scientific">Robiginitalea marina</name>
    <dbReference type="NCBI Taxonomy" id="2954105"/>
    <lineage>
        <taxon>Bacteria</taxon>
        <taxon>Pseudomonadati</taxon>
        <taxon>Bacteroidota</taxon>
        <taxon>Flavobacteriia</taxon>
        <taxon>Flavobacteriales</taxon>
        <taxon>Flavobacteriaceae</taxon>
        <taxon>Robiginitalea</taxon>
    </lineage>
</organism>